<dbReference type="SUPFAM" id="SSF49313">
    <property type="entry name" value="Cadherin-like"/>
    <property type="match status" value="1"/>
</dbReference>
<dbReference type="AlphaFoldDB" id="A0A4S1X383"/>
<dbReference type="PANTHER" id="PTHR19328:SF13">
    <property type="entry name" value="HIPL1 PROTEIN"/>
    <property type="match status" value="1"/>
</dbReference>
<name>A0A4S1X383_9SPHN</name>
<dbReference type="InterPro" id="IPR012938">
    <property type="entry name" value="Glc/Sorbosone_DH"/>
</dbReference>
<dbReference type="Gene3D" id="2.120.10.30">
    <property type="entry name" value="TolB, C-terminal domain"/>
    <property type="match status" value="1"/>
</dbReference>
<keyword evidence="4" id="KW-1185">Reference proteome</keyword>
<dbReference type="InterPro" id="IPR015919">
    <property type="entry name" value="Cadherin-like_sf"/>
</dbReference>
<dbReference type="CDD" id="cd11304">
    <property type="entry name" value="Cadherin_repeat"/>
    <property type="match status" value="1"/>
</dbReference>
<dbReference type="PROSITE" id="PS51257">
    <property type="entry name" value="PROKAR_LIPOPROTEIN"/>
    <property type="match status" value="1"/>
</dbReference>
<dbReference type="EMBL" id="SRXT01000007">
    <property type="protein sequence ID" value="TGX50394.1"/>
    <property type="molecule type" value="Genomic_DNA"/>
</dbReference>
<dbReference type="SUPFAM" id="SSF50952">
    <property type="entry name" value="Soluble quinoprotein glucose dehydrogenase"/>
    <property type="match status" value="1"/>
</dbReference>
<dbReference type="OrthoDB" id="9773411at2"/>
<dbReference type="PANTHER" id="PTHR19328">
    <property type="entry name" value="HEDGEHOG-INTERACTING PROTEIN"/>
    <property type="match status" value="1"/>
</dbReference>
<evidence type="ECO:0000313" key="4">
    <source>
        <dbReference type="Proteomes" id="UP000306147"/>
    </source>
</evidence>
<accession>A0A4S1X383</accession>
<dbReference type="Gene3D" id="2.60.40.60">
    <property type="entry name" value="Cadherins"/>
    <property type="match status" value="1"/>
</dbReference>
<keyword evidence="1" id="KW-0732">Signal</keyword>
<dbReference type="Pfam" id="PF07995">
    <property type="entry name" value="GSDH"/>
    <property type="match status" value="1"/>
</dbReference>
<dbReference type="InterPro" id="IPR011041">
    <property type="entry name" value="Quinoprot_gluc/sorb_DH_b-prop"/>
</dbReference>
<dbReference type="Proteomes" id="UP000306147">
    <property type="component" value="Unassembled WGS sequence"/>
</dbReference>
<proteinExistence type="predicted"/>
<evidence type="ECO:0000256" key="1">
    <source>
        <dbReference type="SAM" id="SignalP"/>
    </source>
</evidence>
<dbReference type="InterPro" id="IPR011042">
    <property type="entry name" value="6-blade_b-propeller_TolB-like"/>
</dbReference>
<organism evidence="3 4">
    <name type="scientific">Sphingomonas gei</name>
    <dbReference type="NCBI Taxonomy" id="1395960"/>
    <lineage>
        <taxon>Bacteria</taxon>
        <taxon>Pseudomonadati</taxon>
        <taxon>Pseudomonadota</taxon>
        <taxon>Alphaproteobacteria</taxon>
        <taxon>Sphingomonadales</taxon>
        <taxon>Sphingomonadaceae</taxon>
        <taxon>Sphingomonas</taxon>
    </lineage>
</organism>
<evidence type="ECO:0000259" key="2">
    <source>
        <dbReference type="PROSITE" id="PS50268"/>
    </source>
</evidence>
<comment type="caution">
    <text evidence="3">The sequence shown here is derived from an EMBL/GenBank/DDBJ whole genome shotgun (WGS) entry which is preliminary data.</text>
</comment>
<dbReference type="InterPro" id="IPR002126">
    <property type="entry name" value="Cadherin-like_dom"/>
</dbReference>
<feature type="signal peptide" evidence="1">
    <location>
        <begin position="1"/>
        <end position="27"/>
    </location>
</feature>
<feature type="domain" description="Cadherin" evidence="2">
    <location>
        <begin position="47"/>
        <end position="157"/>
    </location>
</feature>
<protein>
    <recommendedName>
        <fullName evidence="2">Cadherin domain-containing protein</fullName>
    </recommendedName>
</protein>
<gene>
    <name evidence="3" type="ORF">E5A73_18465</name>
</gene>
<feature type="chain" id="PRO_5020868754" description="Cadherin domain-containing protein" evidence="1">
    <location>
        <begin position="28"/>
        <end position="505"/>
    </location>
</feature>
<evidence type="ECO:0000313" key="3">
    <source>
        <dbReference type="EMBL" id="TGX50394.1"/>
    </source>
</evidence>
<dbReference type="GO" id="GO:0016020">
    <property type="term" value="C:membrane"/>
    <property type="evidence" value="ECO:0007669"/>
    <property type="project" value="InterPro"/>
</dbReference>
<dbReference type="GO" id="GO:0007156">
    <property type="term" value="P:homophilic cell adhesion via plasma membrane adhesion molecules"/>
    <property type="evidence" value="ECO:0007669"/>
    <property type="project" value="InterPro"/>
</dbReference>
<dbReference type="PROSITE" id="PS50268">
    <property type="entry name" value="CADHERIN_2"/>
    <property type="match status" value="1"/>
</dbReference>
<reference evidence="3 4" key="1">
    <citation type="submission" date="2019-04" db="EMBL/GenBank/DDBJ databases">
        <title>Sphingomonas psychrotolerans sp. nov., isolated from soil in the Tianshan Mountains, Xinjiang, China.</title>
        <authorList>
            <person name="Luo Y."/>
            <person name="Sheng H."/>
        </authorList>
    </citation>
    <scope>NUCLEOTIDE SEQUENCE [LARGE SCALE GENOMIC DNA]</scope>
    <source>
        <strain evidence="3 4">ZFGT-11</strain>
    </source>
</reference>
<dbReference type="GO" id="GO:0005509">
    <property type="term" value="F:calcium ion binding"/>
    <property type="evidence" value="ECO:0007669"/>
    <property type="project" value="InterPro"/>
</dbReference>
<sequence length="505" mass="52394">MRCVSNFASRSLLVPALVSLAVLSACDNDGGPASAPAPTPTPAPVNTAPSFTSAVTVNVPEGQTAPFYNAVAVDAQGTAVSYAISGGADAARFTINSTTGGISFRAAPDFEIPADADGNNVYVVQLTASDGVLTSATFVLSITVTDDPGNGVRARRVASGLNDARQLNAIPDGSGRLFAVERGGLIRIVDPASGAIAATPFLDISASLTSATDRGLQGFALAPDFATSGTFYVAFFNSANAVEVRRYRTPAGNRDQADPASSDTIMLLPHPVAGYPGTWLGFDNDGMLFVANPASSGQPLGAKILRINVNGDAFPGDPNRDYAIPADNPEPDGATPEVWVLGITNVRGASVDPVTNKLWIADQESRAPVYYRVSPSDKGKTAYSGSFCAVTDSMLPQPEGTIRWWRDYAACASPLFTTGSTGGLVYRGPVEALQGTYFWGYRYGNGAGVAAYNLVGRPVPGFQLIPGSGTPFVAAGREINALGEDQSRNLYVANGDGEVFILEGA</sequence>